<dbReference type="InParanoid" id="A2E0V7"/>
<keyword evidence="2" id="KW-1185">Reference proteome</keyword>
<organism evidence="1 2">
    <name type="scientific">Trichomonas vaginalis (strain ATCC PRA-98 / G3)</name>
    <dbReference type="NCBI Taxonomy" id="412133"/>
    <lineage>
        <taxon>Eukaryota</taxon>
        <taxon>Metamonada</taxon>
        <taxon>Parabasalia</taxon>
        <taxon>Trichomonadida</taxon>
        <taxon>Trichomonadidae</taxon>
        <taxon>Trichomonas</taxon>
    </lineage>
</organism>
<dbReference type="AlphaFoldDB" id="A2E0V7"/>
<accession>A2E0V7</accession>
<gene>
    <name evidence="1" type="ORF">TVAG_371860</name>
</gene>
<evidence type="ECO:0000313" key="1">
    <source>
        <dbReference type="EMBL" id="EAY13712.1"/>
    </source>
</evidence>
<dbReference type="InterPro" id="IPR016024">
    <property type="entry name" value="ARM-type_fold"/>
</dbReference>
<dbReference type="RefSeq" id="XP_001325935.1">
    <property type="nucleotide sequence ID" value="XM_001325900.1"/>
</dbReference>
<evidence type="ECO:0000313" key="2">
    <source>
        <dbReference type="Proteomes" id="UP000001542"/>
    </source>
</evidence>
<dbReference type="VEuPathDB" id="TrichDB:TVAGG3_0326110"/>
<dbReference type="Proteomes" id="UP000001542">
    <property type="component" value="Unassembled WGS sequence"/>
</dbReference>
<dbReference type="EMBL" id="DS113281">
    <property type="protein sequence ID" value="EAY13712.1"/>
    <property type="molecule type" value="Genomic_DNA"/>
</dbReference>
<proteinExistence type="predicted"/>
<dbReference type="VEuPathDB" id="TrichDB:TVAG_371860"/>
<reference evidence="1" key="1">
    <citation type="submission" date="2006-10" db="EMBL/GenBank/DDBJ databases">
        <authorList>
            <person name="Amadeo P."/>
            <person name="Zhao Q."/>
            <person name="Wortman J."/>
            <person name="Fraser-Liggett C."/>
            <person name="Carlton J."/>
        </authorList>
    </citation>
    <scope>NUCLEOTIDE SEQUENCE</scope>
    <source>
        <strain evidence="1">G3</strain>
    </source>
</reference>
<sequence length="479" mass="56107">MNYKKTDDNIDDIDIGQNKEKELKWIGPNILKINIESDEVSELSGLIKTYSESNEKNRLNNKIIECMNHIDLDISDLLQENDITPNLIDQTQHAKQFLRASSYNLLYLLAKNSVLTAHHIYDQFDYFKILIPATSNGIDILKLLTVFLTYCNDLTENVINNQILEFLYSEVITNSDYEELFDEGINFLLAFLQTKNAFPDQCYTQYETIFNILSEILVYLLTLNKEGIKKVKQYDILITYLLCTLVSHEDIGHFADVLQGMCLSNLYNRIQKIENLPEYFEFFHCLCEFNPEYAMDFVEDSPIISTLMRYFQISENKHQVLNFLIHFADISERASMILYNANLLDIFIQSGFYYKFDENAPTVLQEGQVFDLIDEPTKEKYIYLFTILCYQIPKLILQDDAVYRYIIYCIDMYELLPQDFEAKYFKAIQALFANGLIAEKIDDIDEFCDFLEDMSINSEDEVVSATARSILNFHFEKFE</sequence>
<protein>
    <submittedName>
        <fullName evidence="1">Uncharacterized protein</fullName>
    </submittedName>
</protein>
<dbReference type="KEGG" id="tva:4771692"/>
<dbReference type="SUPFAM" id="SSF48371">
    <property type="entry name" value="ARM repeat"/>
    <property type="match status" value="1"/>
</dbReference>
<reference evidence="1" key="2">
    <citation type="journal article" date="2007" name="Science">
        <title>Draft genome sequence of the sexually transmitted pathogen Trichomonas vaginalis.</title>
        <authorList>
            <person name="Carlton J.M."/>
            <person name="Hirt R.P."/>
            <person name="Silva J.C."/>
            <person name="Delcher A.L."/>
            <person name="Schatz M."/>
            <person name="Zhao Q."/>
            <person name="Wortman J.R."/>
            <person name="Bidwell S.L."/>
            <person name="Alsmark U.C.M."/>
            <person name="Besteiro S."/>
            <person name="Sicheritz-Ponten T."/>
            <person name="Noel C.J."/>
            <person name="Dacks J.B."/>
            <person name="Foster P.G."/>
            <person name="Simillion C."/>
            <person name="Van de Peer Y."/>
            <person name="Miranda-Saavedra D."/>
            <person name="Barton G.J."/>
            <person name="Westrop G.D."/>
            <person name="Mueller S."/>
            <person name="Dessi D."/>
            <person name="Fiori P.L."/>
            <person name="Ren Q."/>
            <person name="Paulsen I."/>
            <person name="Zhang H."/>
            <person name="Bastida-Corcuera F.D."/>
            <person name="Simoes-Barbosa A."/>
            <person name="Brown M.T."/>
            <person name="Hayes R.D."/>
            <person name="Mukherjee M."/>
            <person name="Okumura C.Y."/>
            <person name="Schneider R."/>
            <person name="Smith A.J."/>
            <person name="Vanacova S."/>
            <person name="Villalvazo M."/>
            <person name="Haas B.J."/>
            <person name="Pertea M."/>
            <person name="Feldblyum T.V."/>
            <person name="Utterback T.R."/>
            <person name="Shu C.L."/>
            <person name="Osoegawa K."/>
            <person name="de Jong P.J."/>
            <person name="Hrdy I."/>
            <person name="Horvathova L."/>
            <person name="Zubacova Z."/>
            <person name="Dolezal P."/>
            <person name="Malik S.B."/>
            <person name="Logsdon J.M. Jr."/>
            <person name="Henze K."/>
            <person name="Gupta A."/>
            <person name="Wang C.C."/>
            <person name="Dunne R.L."/>
            <person name="Upcroft J.A."/>
            <person name="Upcroft P."/>
            <person name="White O."/>
            <person name="Salzberg S.L."/>
            <person name="Tang P."/>
            <person name="Chiu C.-H."/>
            <person name="Lee Y.-S."/>
            <person name="Embley T.M."/>
            <person name="Coombs G.H."/>
            <person name="Mottram J.C."/>
            <person name="Tachezy J."/>
            <person name="Fraser-Liggett C.M."/>
            <person name="Johnson P.J."/>
        </authorList>
    </citation>
    <scope>NUCLEOTIDE SEQUENCE [LARGE SCALE GENOMIC DNA]</scope>
    <source>
        <strain evidence="1">G3</strain>
    </source>
</reference>
<name>A2E0V7_TRIV3</name>